<evidence type="ECO:0000256" key="5">
    <source>
        <dbReference type="SAM" id="SignalP"/>
    </source>
</evidence>
<dbReference type="Pfam" id="PF13531">
    <property type="entry name" value="SBP_bac_11"/>
    <property type="match status" value="1"/>
</dbReference>
<dbReference type="AlphaFoldDB" id="A0A6G5QKB4"/>
<dbReference type="InterPro" id="IPR050682">
    <property type="entry name" value="ModA/WtpA"/>
</dbReference>
<dbReference type="PANTHER" id="PTHR30632:SF14">
    <property type="entry name" value="TUNGSTATE_MOLYBDATE_CHROMATE-BINDING PROTEIN MODA"/>
    <property type="match status" value="1"/>
</dbReference>
<dbReference type="CDD" id="cd13539">
    <property type="entry name" value="PBP2_AvModA"/>
    <property type="match status" value="1"/>
</dbReference>
<keyword evidence="2 4" id="KW-0479">Metal-binding</keyword>
<dbReference type="GO" id="GO:0030973">
    <property type="term" value="F:molybdate ion binding"/>
    <property type="evidence" value="ECO:0007669"/>
    <property type="project" value="InterPro"/>
</dbReference>
<keyword evidence="3 5" id="KW-0732">Signal</keyword>
<evidence type="ECO:0000256" key="2">
    <source>
        <dbReference type="ARBA" id="ARBA00022723"/>
    </source>
</evidence>
<protein>
    <submittedName>
        <fullName evidence="6">Molybdenum ABC transporter ModABC, periplasmic molybdate-binding protein</fullName>
    </submittedName>
</protein>
<dbReference type="GO" id="GO:0046872">
    <property type="term" value="F:metal ion binding"/>
    <property type="evidence" value="ECO:0007669"/>
    <property type="project" value="UniProtKB-KW"/>
</dbReference>
<proteinExistence type="inferred from homology"/>
<evidence type="ECO:0000256" key="3">
    <source>
        <dbReference type="ARBA" id="ARBA00022729"/>
    </source>
</evidence>
<feature type="binding site" evidence="4">
    <location>
        <position position="163"/>
    </location>
    <ligand>
        <name>molybdate</name>
        <dbReference type="ChEBI" id="CHEBI:36264"/>
    </ligand>
</feature>
<dbReference type="PIRSF" id="PIRSF004846">
    <property type="entry name" value="ModA"/>
    <property type="match status" value="1"/>
</dbReference>
<dbReference type="NCBIfam" id="TIGR01256">
    <property type="entry name" value="modA"/>
    <property type="match status" value="1"/>
</dbReference>
<dbReference type="KEGG" id="crx:CRECT_0347"/>
<organism evidence="6 7">
    <name type="scientific">Campylobacter rectus</name>
    <name type="common">Wolinella recta</name>
    <dbReference type="NCBI Taxonomy" id="203"/>
    <lineage>
        <taxon>Bacteria</taxon>
        <taxon>Pseudomonadati</taxon>
        <taxon>Campylobacterota</taxon>
        <taxon>Epsilonproteobacteria</taxon>
        <taxon>Campylobacterales</taxon>
        <taxon>Campylobacteraceae</taxon>
        <taxon>Campylobacter</taxon>
    </lineage>
</organism>
<comment type="similarity">
    <text evidence="1">Belongs to the bacterial solute-binding protein ModA family.</text>
</comment>
<keyword evidence="4" id="KW-0500">Molybdenum</keyword>
<dbReference type="Gene3D" id="3.40.190.10">
    <property type="entry name" value="Periplasmic binding protein-like II"/>
    <property type="match status" value="2"/>
</dbReference>
<feature type="binding site" evidence="4">
    <location>
        <position position="58"/>
    </location>
    <ligand>
        <name>molybdate</name>
        <dbReference type="ChEBI" id="CHEBI:36264"/>
    </ligand>
</feature>
<sequence>MKKTFFSLVVAALAAFHLNAGEINVFAAANVTYAFDELKTEFAKTNPDTKVTVTLGASGALSTQIKNGAPADVFMAANMKFVKDLYDVKFAVTEPVVYAQGALALFTIRDIDLAKGINAVEGLKAIAIANPETAPYGKASIEALKKAGIYDKVEKNVIIAKSIGEALSQALSAADVGFIAASAMYDKKMAEYKEGKNFILVSPDLYAPIDQGMVILKHGENNPEAKAFYDFIRSDRAKEIFRKFGYVVP</sequence>
<accession>A0A6G5QKB4</accession>
<dbReference type="GO" id="GO:0015689">
    <property type="term" value="P:molybdate ion transport"/>
    <property type="evidence" value="ECO:0007669"/>
    <property type="project" value="InterPro"/>
</dbReference>
<dbReference type="RefSeq" id="WP_004318808.1">
    <property type="nucleotide sequence ID" value="NZ_CAJPTG010000060.1"/>
</dbReference>
<reference evidence="6 7" key="1">
    <citation type="submission" date="2016-07" db="EMBL/GenBank/DDBJ databases">
        <title>Comparative genomics of the Campylobacter concisus group.</title>
        <authorList>
            <person name="Miller W.G."/>
            <person name="Yee E."/>
            <person name="Chapman M.H."/>
            <person name="Huynh S."/>
            <person name="Bono J.L."/>
            <person name="On S.L.W."/>
            <person name="StLeger J."/>
            <person name="Foster G."/>
            <person name="Parker C.T."/>
        </authorList>
    </citation>
    <scope>NUCLEOTIDE SEQUENCE [LARGE SCALE GENOMIC DNA]</scope>
    <source>
        <strain evidence="6 7">ATCC 33238</strain>
    </source>
</reference>
<dbReference type="InterPro" id="IPR044084">
    <property type="entry name" value="AvModA-like_subst-bd"/>
</dbReference>
<feature type="signal peptide" evidence="5">
    <location>
        <begin position="1"/>
        <end position="20"/>
    </location>
</feature>
<dbReference type="SUPFAM" id="SSF53850">
    <property type="entry name" value="Periplasmic binding protein-like II"/>
    <property type="match status" value="1"/>
</dbReference>
<evidence type="ECO:0000313" key="6">
    <source>
        <dbReference type="EMBL" id="QCD46044.1"/>
    </source>
</evidence>
<evidence type="ECO:0000313" key="7">
    <source>
        <dbReference type="Proteomes" id="UP000502377"/>
    </source>
</evidence>
<dbReference type="PANTHER" id="PTHR30632">
    <property type="entry name" value="MOLYBDATE-BINDING PERIPLASMIC PROTEIN"/>
    <property type="match status" value="1"/>
</dbReference>
<evidence type="ECO:0000256" key="4">
    <source>
        <dbReference type="PIRSR" id="PIRSR004846-1"/>
    </source>
</evidence>
<dbReference type="EMBL" id="CP012543">
    <property type="protein sequence ID" value="QCD46044.1"/>
    <property type="molecule type" value="Genomic_DNA"/>
</dbReference>
<evidence type="ECO:0000256" key="1">
    <source>
        <dbReference type="ARBA" id="ARBA00009175"/>
    </source>
</evidence>
<name>A0A6G5QKB4_CAMRE</name>
<feature type="chain" id="PRO_5026171741" evidence="5">
    <location>
        <begin position="21"/>
        <end position="249"/>
    </location>
</feature>
<dbReference type="Proteomes" id="UP000502377">
    <property type="component" value="Chromosome"/>
</dbReference>
<gene>
    <name evidence="6" type="primary">modA</name>
    <name evidence="6" type="ORF">CRECT_0347</name>
</gene>
<dbReference type="InterPro" id="IPR005950">
    <property type="entry name" value="ModA"/>
</dbReference>